<dbReference type="InterPro" id="IPR050516">
    <property type="entry name" value="Olfactory_GPCR"/>
</dbReference>
<evidence type="ECO:0000256" key="5">
    <source>
        <dbReference type="ARBA" id="ARBA00022725"/>
    </source>
</evidence>
<keyword evidence="15" id="KW-1185">Reference proteome</keyword>
<evidence type="ECO:0000256" key="10">
    <source>
        <dbReference type="ARBA" id="ARBA00023224"/>
    </source>
</evidence>
<evidence type="ECO:0000256" key="1">
    <source>
        <dbReference type="ARBA" id="ARBA00004651"/>
    </source>
</evidence>
<feature type="transmembrane region" description="Helical" evidence="11">
    <location>
        <begin position="202"/>
        <end position="226"/>
    </location>
</feature>
<evidence type="ECO:0000256" key="4">
    <source>
        <dbReference type="ARBA" id="ARBA00022692"/>
    </source>
</evidence>
<dbReference type="PRINTS" id="PR00237">
    <property type="entry name" value="GPCRRHODOPSN"/>
</dbReference>
<keyword evidence="9" id="KW-0675">Receptor</keyword>
<keyword evidence="5" id="KW-0552">Olfaction</keyword>
<accession>A0AAV6YYN0</accession>
<dbReference type="GO" id="GO:0004984">
    <property type="term" value="F:olfactory receptor activity"/>
    <property type="evidence" value="ECO:0007669"/>
    <property type="project" value="InterPro"/>
</dbReference>
<reference evidence="14" key="1">
    <citation type="thesis" date="2020" institute="ProQuest LLC" country="789 East Eisenhower Parkway, Ann Arbor, MI, USA">
        <title>Comparative Genomics and Chromosome Evolution.</title>
        <authorList>
            <person name="Mudd A.B."/>
        </authorList>
    </citation>
    <scope>NUCLEOTIDE SEQUENCE</scope>
    <source>
        <strain evidence="14">237g6f4</strain>
        <tissue evidence="14">Blood</tissue>
    </source>
</reference>
<dbReference type="AlphaFoldDB" id="A0AAV6YYN0"/>
<sequence length="310" mass="35186">MSLPNNSIVTEFVLVGLPIQIDFMKITFLCFLIIYLINLTANFCTMAIIIIDLPLHTPMYFFLWNLAFLDICYSSVVVPKMLIGLLSQKQMISFYGCMLQVQFFHFLGSTEVILFSVMSYDRFVAIAHPLRYTTIMSPNACLCLALCSWVIGFFHALIHTIMTAKLPFCGPNDIKHFFCDVKPMLILACADTSLNLKLITRITGTLTTTTLVLTILSYIFISKYLFKIKTSQGRRRALSTCSAHLCVVSLQYGTAVFTYARPSTKDSLDQDRMAAILFTVITPALNPIIYTLRNKDMKKALKKLFLRSYE</sequence>
<dbReference type="PRINTS" id="PR00245">
    <property type="entry name" value="OLFACTORYR"/>
</dbReference>
<evidence type="ECO:0000313" key="14">
    <source>
        <dbReference type="EMBL" id="KAG8542439.1"/>
    </source>
</evidence>
<feature type="transmembrane region" description="Helical" evidence="11">
    <location>
        <begin position="272"/>
        <end position="292"/>
    </location>
</feature>
<keyword evidence="7" id="KW-0297">G-protein coupled receptor</keyword>
<keyword evidence="8 11" id="KW-0472">Membrane</keyword>
<dbReference type="FunFam" id="1.20.1070.10:FF:000001">
    <property type="entry name" value="Olfactory receptor"/>
    <property type="match status" value="1"/>
</dbReference>
<feature type="transmembrane region" description="Helical" evidence="11">
    <location>
        <begin position="26"/>
        <end position="51"/>
    </location>
</feature>
<evidence type="ECO:0000256" key="7">
    <source>
        <dbReference type="ARBA" id="ARBA00023040"/>
    </source>
</evidence>
<evidence type="ECO:0000256" key="6">
    <source>
        <dbReference type="ARBA" id="ARBA00022989"/>
    </source>
</evidence>
<comment type="caution">
    <text evidence="14">The sequence shown here is derived from an EMBL/GenBank/DDBJ whole genome shotgun (WGS) entry which is preliminary data.</text>
</comment>
<dbReference type="SUPFAM" id="SSF81321">
    <property type="entry name" value="Family A G protein-coupled receptor-like"/>
    <property type="match status" value="1"/>
</dbReference>
<feature type="transmembrane region" description="Helical" evidence="11">
    <location>
        <begin position="238"/>
        <end position="260"/>
    </location>
</feature>
<dbReference type="InterPro" id="IPR017452">
    <property type="entry name" value="GPCR_Rhodpsn_7TM"/>
</dbReference>
<keyword evidence="6 11" id="KW-1133">Transmembrane helix</keyword>
<dbReference type="GO" id="GO:0005886">
    <property type="term" value="C:plasma membrane"/>
    <property type="evidence" value="ECO:0007669"/>
    <property type="project" value="UniProtKB-SubCell"/>
</dbReference>
<dbReference type="Proteomes" id="UP000824782">
    <property type="component" value="Unassembled WGS sequence"/>
</dbReference>
<name>A0AAV6YYN0_ENGPU</name>
<feature type="domain" description="G-protein coupled receptors family 1 profile" evidence="12">
    <location>
        <begin position="41"/>
        <end position="290"/>
    </location>
</feature>
<keyword evidence="3" id="KW-0716">Sensory transduction</keyword>
<protein>
    <recommendedName>
        <fullName evidence="12">G-protein coupled receptors family 1 profile domain-containing protein</fullName>
    </recommendedName>
</protein>
<dbReference type="PROSITE" id="PS50262">
    <property type="entry name" value="G_PROTEIN_RECEP_F1_2"/>
    <property type="match status" value="1"/>
</dbReference>
<dbReference type="EMBL" id="WNYA01004960">
    <property type="protein sequence ID" value="KAG8542439.1"/>
    <property type="molecule type" value="Genomic_DNA"/>
</dbReference>
<dbReference type="Pfam" id="PF13853">
    <property type="entry name" value="7tm_4"/>
    <property type="match status" value="1"/>
</dbReference>
<evidence type="ECO:0000313" key="15">
    <source>
        <dbReference type="Proteomes" id="UP000824782"/>
    </source>
</evidence>
<dbReference type="PANTHER" id="PTHR26452">
    <property type="entry name" value="OLFACTORY RECEPTOR"/>
    <property type="match status" value="1"/>
</dbReference>
<proteinExistence type="predicted"/>
<feature type="transmembrane region" description="Helical" evidence="11">
    <location>
        <begin position="139"/>
        <end position="158"/>
    </location>
</feature>
<evidence type="ECO:0000259" key="12">
    <source>
        <dbReference type="PROSITE" id="PS50262"/>
    </source>
</evidence>
<evidence type="ECO:0000313" key="13">
    <source>
        <dbReference type="EMBL" id="KAG8542436.1"/>
    </source>
</evidence>
<gene>
    <name evidence="14" type="ORF">GDO81_026705</name>
    <name evidence="13" type="ORF">GDO81_026707</name>
</gene>
<keyword evidence="4 11" id="KW-0812">Transmembrane</keyword>
<dbReference type="InterPro" id="IPR000276">
    <property type="entry name" value="GPCR_Rhodpsn"/>
</dbReference>
<evidence type="ECO:0000256" key="11">
    <source>
        <dbReference type="SAM" id="Phobius"/>
    </source>
</evidence>
<organism evidence="14 15">
    <name type="scientific">Engystomops pustulosus</name>
    <name type="common">Tungara frog</name>
    <name type="synonym">Physalaemus pustulosus</name>
    <dbReference type="NCBI Taxonomy" id="76066"/>
    <lineage>
        <taxon>Eukaryota</taxon>
        <taxon>Metazoa</taxon>
        <taxon>Chordata</taxon>
        <taxon>Craniata</taxon>
        <taxon>Vertebrata</taxon>
        <taxon>Euteleostomi</taxon>
        <taxon>Amphibia</taxon>
        <taxon>Batrachia</taxon>
        <taxon>Anura</taxon>
        <taxon>Neobatrachia</taxon>
        <taxon>Hyloidea</taxon>
        <taxon>Leptodactylidae</taxon>
        <taxon>Leiuperinae</taxon>
        <taxon>Engystomops</taxon>
    </lineage>
</organism>
<keyword evidence="10" id="KW-0807">Transducer</keyword>
<dbReference type="InterPro" id="IPR000725">
    <property type="entry name" value="Olfact_rcpt"/>
</dbReference>
<keyword evidence="2" id="KW-1003">Cell membrane</keyword>
<comment type="subcellular location">
    <subcellularLocation>
        <location evidence="1">Cell membrane</location>
        <topology evidence="1">Multi-pass membrane protein</topology>
    </subcellularLocation>
</comment>
<dbReference type="EMBL" id="WNYA01004961">
    <property type="protein sequence ID" value="KAG8542436.1"/>
    <property type="molecule type" value="Genomic_DNA"/>
</dbReference>
<evidence type="ECO:0000256" key="8">
    <source>
        <dbReference type="ARBA" id="ARBA00023136"/>
    </source>
</evidence>
<dbReference type="Gene3D" id="1.20.1070.10">
    <property type="entry name" value="Rhodopsin 7-helix transmembrane proteins"/>
    <property type="match status" value="1"/>
</dbReference>
<evidence type="ECO:0000256" key="3">
    <source>
        <dbReference type="ARBA" id="ARBA00022606"/>
    </source>
</evidence>
<feature type="transmembrane region" description="Helical" evidence="11">
    <location>
        <begin position="63"/>
        <end position="86"/>
    </location>
</feature>
<dbReference type="GO" id="GO:0004930">
    <property type="term" value="F:G protein-coupled receptor activity"/>
    <property type="evidence" value="ECO:0007669"/>
    <property type="project" value="UniProtKB-KW"/>
</dbReference>
<evidence type="ECO:0000256" key="9">
    <source>
        <dbReference type="ARBA" id="ARBA00023170"/>
    </source>
</evidence>
<evidence type="ECO:0000256" key="2">
    <source>
        <dbReference type="ARBA" id="ARBA00022475"/>
    </source>
</evidence>